<keyword evidence="1" id="KW-0732">Signal</keyword>
<feature type="signal peptide" evidence="1">
    <location>
        <begin position="1"/>
        <end position="30"/>
    </location>
</feature>
<dbReference type="SUPFAM" id="SSF81901">
    <property type="entry name" value="HCP-like"/>
    <property type="match status" value="2"/>
</dbReference>
<dbReference type="Gene3D" id="1.25.40.10">
    <property type="entry name" value="Tetratricopeptide repeat domain"/>
    <property type="match status" value="2"/>
</dbReference>
<dbReference type="Proteomes" id="UP000460290">
    <property type="component" value="Unassembled WGS sequence"/>
</dbReference>
<comment type="caution">
    <text evidence="2">The sequence shown here is derived from an EMBL/GenBank/DDBJ whole genome shotgun (WGS) entry which is preliminary data.</text>
</comment>
<proteinExistence type="predicted"/>
<protein>
    <recommendedName>
        <fullName evidence="4">TPR repeat</fullName>
    </recommendedName>
</protein>
<dbReference type="InterPro" id="IPR050767">
    <property type="entry name" value="Sel1_AlgK"/>
</dbReference>
<dbReference type="RefSeq" id="WP_160613534.1">
    <property type="nucleotide sequence ID" value="NZ_JAUFQM010000001.1"/>
</dbReference>
<dbReference type="SMART" id="SM00671">
    <property type="entry name" value="SEL1"/>
    <property type="match status" value="6"/>
</dbReference>
<evidence type="ECO:0008006" key="4">
    <source>
        <dbReference type="Google" id="ProtNLM"/>
    </source>
</evidence>
<organism evidence="2 3">
    <name type="scientific">Pontixanthobacter aestiaquae</name>
    <dbReference type="NCBI Taxonomy" id="1509367"/>
    <lineage>
        <taxon>Bacteria</taxon>
        <taxon>Pseudomonadati</taxon>
        <taxon>Pseudomonadota</taxon>
        <taxon>Alphaproteobacteria</taxon>
        <taxon>Sphingomonadales</taxon>
        <taxon>Erythrobacteraceae</taxon>
        <taxon>Pontixanthobacter</taxon>
    </lineage>
</organism>
<dbReference type="EMBL" id="WTYZ01000001">
    <property type="protein sequence ID" value="MXO83153.1"/>
    <property type="molecule type" value="Genomic_DNA"/>
</dbReference>
<dbReference type="PANTHER" id="PTHR11102">
    <property type="entry name" value="SEL-1-LIKE PROTEIN"/>
    <property type="match status" value="1"/>
</dbReference>
<dbReference type="InterPro" id="IPR011990">
    <property type="entry name" value="TPR-like_helical_dom_sf"/>
</dbReference>
<evidence type="ECO:0000256" key="1">
    <source>
        <dbReference type="SAM" id="SignalP"/>
    </source>
</evidence>
<name>A0A844Z889_9SPHN</name>
<evidence type="ECO:0000313" key="2">
    <source>
        <dbReference type="EMBL" id="MXO83153.1"/>
    </source>
</evidence>
<dbReference type="Pfam" id="PF08238">
    <property type="entry name" value="Sel1"/>
    <property type="match status" value="8"/>
</dbReference>
<keyword evidence="3" id="KW-1185">Reference proteome</keyword>
<dbReference type="AlphaFoldDB" id="A0A844Z889"/>
<feature type="chain" id="PRO_5032307351" description="TPR repeat" evidence="1">
    <location>
        <begin position="31"/>
        <end position="449"/>
    </location>
</feature>
<accession>A0A844Z889</accession>
<sequence>MMKHITQTIMAGIVAVSLGLTALSAAPAHAETEADALAEGIEAYDTFKYDEAAAILKPLADAGNAEAQYRIAYLHLLGKGGMPESPERLFSYAEKAEKQGHLGARLMVAEAYLEGSGTKQNIAKGIELTRSVIAAKTASNANIADAHLTMAFLYEEGMGVAKSPKKAVEHYKKSQTANSDKFTLIYLVDLLDDGHGGSFEQEVDWYRQLAAFGNARAFAKIKAHADQGDAHSQYIVGNVYYGDQTFGLRNATNIGDIERNGQRNWEYWERAAKGGIGEAAVKSVGAFTRGMPDNEQLAKAAYWLKKAPTMKFLDESNRAQAFIALGDAYFSGRRSASIPKDLTKAEEHYRKAKHGDGLNEVAKAHLYAKDTAKNVPKGFALLQECAALDNAKCQFNLGLNYVFGLGTERSYEQALKWFDLSATNGYARGKSFADDLRRRGKLPDVKPDQ</sequence>
<gene>
    <name evidence="2" type="ORF">GRI35_07205</name>
</gene>
<dbReference type="OrthoDB" id="7389416at2"/>
<dbReference type="InterPro" id="IPR006597">
    <property type="entry name" value="Sel1-like"/>
</dbReference>
<reference evidence="2 3" key="1">
    <citation type="submission" date="2019-12" db="EMBL/GenBank/DDBJ databases">
        <title>Genomic-based taxomic classification of the family Erythrobacteraceae.</title>
        <authorList>
            <person name="Xu L."/>
        </authorList>
    </citation>
    <scope>NUCLEOTIDE SEQUENCE [LARGE SCALE GENOMIC DNA]</scope>
    <source>
        <strain evidence="2 3">KCTC 42006</strain>
    </source>
</reference>
<dbReference type="PANTHER" id="PTHR11102:SF147">
    <property type="entry name" value="SEL1L ADAPTOR SUBUNIT OF ERAD E3 UBIQUITIN LIGASE"/>
    <property type="match status" value="1"/>
</dbReference>
<evidence type="ECO:0000313" key="3">
    <source>
        <dbReference type="Proteomes" id="UP000460290"/>
    </source>
</evidence>
<dbReference type="GO" id="GO:0036503">
    <property type="term" value="P:ERAD pathway"/>
    <property type="evidence" value="ECO:0007669"/>
    <property type="project" value="TreeGrafter"/>
</dbReference>